<dbReference type="RefSeq" id="WP_166930255.1">
    <property type="nucleotide sequence ID" value="NZ_BAAADD010000001.1"/>
</dbReference>
<feature type="transmembrane region" description="Helical" evidence="1">
    <location>
        <begin position="20"/>
        <end position="41"/>
    </location>
</feature>
<dbReference type="PANTHER" id="PTHR30092:SF0">
    <property type="entry name" value="INNER MEMBRANE PROTEIN CRED"/>
    <property type="match status" value="1"/>
</dbReference>
<feature type="transmembrane region" description="Helical" evidence="1">
    <location>
        <begin position="316"/>
        <end position="337"/>
    </location>
</feature>
<accession>A0ABN1DZA0</accession>
<keyword evidence="1" id="KW-0812">Transmembrane</keyword>
<proteinExistence type="predicted"/>
<name>A0ABN1DZA0_9PROT</name>
<sequence>MAIGDGLTSGARGRSPGLKILVIVGLTLLMAVPLFLIQMALVDRQKTAEGAATDIAQGYGGPQTVAGPVLLVPYRLKHIEFVDGKTVETAQDFVGALLPDDLKLAVKADTETRYRGIFPVPVYRAAVDMTARFDKAAIAAAFPQGAEIDWKSVTVTVLVTDARGLADNVTLAVNGRVVPFEPGAGISTPATTYNGNPSPLSGMQARLDLTEATDLKLATKFVLRGTREFSLAPLGRRTVANVQSAWASPSFFGAFLPSERRVGKDGFTASWTVPYLARGFGQSFAKSEDAVGAIIPQAFGARFYQPVDHYQLVQRALKYAILFVALGFLTFFVAETVSRRRIHVVQYAMVGAAQVLFYLLLLSIAEHMGFAISYVIAAGATVLLTGLYAVSALQSWWRALVTAIVLGALYGMLYLILNSEDNALLTGSCVLFAALAGTMYFTRKIDWYHVADIGGGSPS</sequence>
<organism evidence="2 3">
    <name type="scientific">Rhizomicrobium electricum</name>
    <dbReference type="NCBI Taxonomy" id="480070"/>
    <lineage>
        <taxon>Bacteria</taxon>
        <taxon>Pseudomonadati</taxon>
        <taxon>Pseudomonadota</taxon>
        <taxon>Alphaproteobacteria</taxon>
        <taxon>Micropepsales</taxon>
        <taxon>Micropepsaceae</taxon>
        <taxon>Rhizomicrobium</taxon>
    </lineage>
</organism>
<dbReference type="Proteomes" id="UP001499951">
    <property type="component" value="Unassembled WGS sequence"/>
</dbReference>
<dbReference type="PANTHER" id="PTHR30092">
    <property type="entry name" value="INNER MEMBRANE PROTEIN CRED"/>
    <property type="match status" value="1"/>
</dbReference>
<feature type="transmembrane region" description="Helical" evidence="1">
    <location>
        <begin position="397"/>
        <end position="417"/>
    </location>
</feature>
<feature type="transmembrane region" description="Helical" evidence="1">
    <location>
        <begin position="371"/>
        <end position="390"/>
    </location>
</feature>
<dbReference type="PIRSF" id="PIRSF004548">
    <property type="entry name" value="CreD"/>
    <property type="match status" value="1"/>
</dbReference>
<keyword evidence="1" id="KW-0472">Membrane</keyword>
<comment type="caution">
    <text evidence="2">The sequence shown here is derived from an EMBL/GenBank/DDBJ whole genome shotgun (WGS) entry which is preliminary data.</text>
</comment>
<evidence type="ECO:0000313" key="2">
    <source>
        <dbReference type="EMBL" id="GAA0555877.1"/>
    </source>
</evidence>
<dbReference type="Pfam" id="PF06123">
    <property type="entry name" value="CreD"/>
    <property type="match status" value="1"/>
</dbReference>
<gene>
    <name evidence="2" type="primary">creD</name>
    <name evidence="2" type="ORF">GCM10008942_00430</name>
</gene>
<keyword evidence="1" id="KW-1133">Transmembrane helix</keyword>
<dbReference type="NCBIfam" id="NF008712">
    <property type="entry name" value="PRK11715.1-1"/>
    <property type="match status" value="1"/>
</dbReference>
<protein>
    <submittedName>
        <fullName evidence="2">Cell envelope integrity protein CreD</fullName>
    </submittedName>
</protein>
<keyword evidence="3" id="KW-1185">Reference proteome</keyword>
<evidence type="ECO:0000256" key="1">
    <source>
        <dbReference type="SAM" id="Phobius"/>
    </source>
</evidence>
<evidence type="ECO:0000313" key="3">
    <source>
        <dbReference type="Proteomes" id="UP001499951"/>
    </source>
</evidence>
<dbReference type="InterPro" id="IPR010364">
    <property type="entry name" value="Uncharacterised_IM_CreD"/>
</dbReference>
<reference evidence="2 3" key="1">
    <citation type="journal article" date="2019" name="Int. J. Syst. Evol. Microbiol.">
        <title>The Global Catalogue of Microorganisms (GCM) 10K type strain sequencing project: providing services to taxonomists for standard genome sequencing and annotation.</title>
        <authorList>
            <consortium name="The Broad Institute Genomics Platform"/>
            <consortium name="The Broad Institute Genome Sequencing Center for Infectious Disease"/>
            <person name="Wu L."/>
            <person name="Ma J."/>
        </authorList>
    </citation>
    <scope>NUCLEOTIDE SEQUENCE [LARGE SCALE GENOMIC DNA]</scope>
    <source>
        <strain evidence="2 3">JCM 15089</strain>
    </source>
</reference>
<dbReference type="EMBL" id="BAAADD010000001">
    <property type="protein sequence ID" value="GAA0555877.1"/>
    <property type="molecule type" value="Genomic_DNA"/>
</dbReference>
<feature type="transmembrane region" description="Helical" evidence="1">
    <location>
        <begin position="344"/>
        <end position="365"/>
    </location>
</feature>
<feature type="transmembrane region" description="Helical" evidence="1">
    <location>
        <begin position="423"/>
        <end position="441"/>
    </location>
</feature>